<feature type="transmembrane region" description="Helical" evidence="1">
    <location>
        <begin position="394"/>
        <end position="415"/>
    </location>
</feature>
<keyword evidence="1" id="KW-0472">Membrane</keyword>
<evidence type="ECO:0000256" key="2">
    <source>
        <dbReference type="SAM" id="SignalP"/>
    </source>
</evidence>
<evidence type="ECO:0000313" key="4">
    <source>
        <dbReference type="Proteomes" id="UP001168821"/>
    </source>
</evidence>
<evidence type="ECO:0000256" key="1">
    <source>
        <dbReference type="SAM" id="Phobius"/>
    </source>
</evidence>
<proteinExistence type="predicted"/>
<keyword evidence="4" id="KW-1185">Reference proteome</keyword>
<keyword evidence="2" id="KW-0732">Signal</keyword>
<organism evidence="3 4">
    <name type="scientific">Zophobas morio</name>
    <dbReference type="NCBI Taxonomy" id="2755281"/>
    <lineage>
        <taxon>Eukaryota</taxon>
        <taxon>Metazoa</taxon>
        <taxon>Ecdysozoa</taxon>
        <taxon>Arthropoda</taxon>
        <taxon>Hexapoda</taxon>
        <taxon>Insecta</taxon>
        <taxon>Pterygota</taxon>
        <taxon>Neoptera</taxon>
        <taxon>Endopterygota</taxon>
        <taxon>Coleoptera</taxon>
        <taxon>Polyphaga</taxon>
        <taxon>Cucujiformia</taxon>
        <taxon>Tenebrionidae</taxon>
        <taxon>Zophobas</taxon>
    </lineage>
</organism>
<feature type="signal peptide" evidence="2">
    <location>
        <begin position="1"/>
        <end position="21"/>
    </location>
</feature>
<keyword evidence="1" id="KW-0812">Transmembrane</keyword>
<feature type="chain" id="PRO_5041435115" evidence="2">
    <location>
        <begin position="22"/>
        <end position="454"/>
    </location>
</feature>
<sequence length="454" mass="49870">MWALSLLLLLSGLVSIPAGKGHGITYFETDKANYETDMVTNANLKGVNAIYKEAAPRTYDNVGENFALKGGKETEVINFQTDKAIYSGLPAVSELYKKSGQLNRLTVPTAKLIGKEKDVYVLSEDKPAFKMTKIFELDKIADSMSNFNESQLGESKHLSNNIILKTKKQKVYSSDSKFSKVKDITDKSFKVSGNKNFTKLNKEVTENSALKPTDANGEVDDYATSNLRLHNFSKKNKRKSKGAQIPSSNFYAKKNAEGKLHTPNLQLNLPTNSGNVSALNLLANKNNSATLGKKFPSKEKDLMSSKKYEMKNNLSSGEILKLKVVDRKENHSLLLSRQTVVKENITNLKPNKVEHRSIINLSASGKLRVNVNQNLTAESVKPSATKPTYLSSKLAIAFGVSVGVIGAIVAIAVTLKKRSAGSLPLAKANQLPLAYGSENPLYRRHDIIVENSML</sequence>
<evidence type="ECO:0000313" key="3">
    <source>
        <dbReference type="EMBL" id="KAJ3621749.1"/>
    </source>
</evidence>
<gene>
    <name evidence="3" type="ORF">Zmor_008631</name>
</gene>
<dbReference type="Proteomes" id="UP001168821">
    <property type="component" value="Unassembled WGS sequence"/>
</dbReference>
<name>A0AA38HIR7_9CUCU</name>
<dbReference type="AlphaFoldDB" id="A0AA38HIR7"/>
<reference evidence="3" key="1">
    <citation type="journal article" date="2023" name="G3 (Bethesda)">
        <title>Whole genome assemblies of Zophobas morio and Tenebrio molitor.</title>
        <authorList>
            <person name="Kaur S."/>
            <person name="Stinson S.A."/>
            <person name="diCenzo G.C."/>
        </authorList>
    </citation>
    <scope>NUCLEOTIDE SEQUENCE</scope>
    <source>
        <strain evidence="3">QUZm001</strain>
    </source>
</reference>
<accession>A0AA38HIR7</accession>
<keyword evidence="1" id="KW-1133">Transmembrane helix</keyword>
<protein>
    <submittedName>
        <fullName evidence="3">Uncharacterized protein</fullName>
    </submittedName>
</protein>
<comment type="caution">
    <text evidence="3">The sequence shown here is derived from an EMBL/GenBank/DDBJ whole genome shotgun (WGS) entry which is preliminary data.</text>
</comment>
<dbReference type="EMBL" id="JALNTZ010002009">
    <property type="protein sequence ID" value="KAJ3621749.1"/>
    <property type="molecule type" value="Genomic_DNA"/>
</dbReference>